<feature type="compositionally biased region" description="Basic and acidic residues" evidence="1">
    <location>
        <begin position="163"/>
        <end position="181"/>
    </location>
</feature>
<dbReference type="Proteomes" id="UP000266841">
    <property type="component" value="Unassembled WGS sequence"/>
</dbReference>
<feature type="region of interest" description="Disordered" evidence="1">
    <location>
        <begin position="138"/>
        <end position="197"/>
    </location>
</feature>
<dbReference type="EMBL" id="AGNL01045868">
    <property type="protein sequence ID" value="EJK48408.1"/>
    <property type="molecule type" value="Genomic_DNA"/>
</dbReference>
<evidence type="ECO:0000313" key="3">
    <source>
        <dbReference type="Proteomes" id="UP000266841"/>
    </source>
</evidence>
<accession>K0R574</accession>
<reference evidence="2 3" key="1">
    <citation type="journal article" date="2012" name="Genome Biol.">
        <title>Genome and low-iron response of an oceanic diatom adapted to chronic iron limitation.</title>
        <authorList>
            <person name="Lommer M."/>
            <person name="Specht M."/>
            <person name="Roy A.S."/>
            <person name="Kraemer L."/>
            <person name="Andreson R."/>
            <person name="Gutowska M.A."/>
            <person name="Wolf J."/>
            <person name="Bergner S.V."/>
            <person name="Schilhabel M.B."/>
            <person name="Klostermeier U.C."/>
            <person name="Beiko R.G."/>
            <person name="Rosenstiel P."/>
            <person name="Hippler M."/>
            <person name="Laroche J."/>
        </authorList>
    </citation>
    <scope>NUCLEOTIDE SEQUENCE [LARGE SCALE GENOMIC DNA]</scope>
    <source>
        <strain evidence="2 3">CCMP1005</strain>
    </source>
</reference>
<proteinExistence type="predicted"/>
<name>K0R574_THAOC</name>
<feature type="region of interest" description="Disordered" evidence="1">
    <location>
        <begin position="1"/>
        <end position="46"/>
    </location>
</feature>
<evidence type="ECO:0000313" key="2">
    <source>
        <dbReference type="EMBL" id="EJK48408.1"/>
    </source>
</evidence>
<keyword evidence="3" id="KW-1185">Reference proteome</keyword>
<feature type="region of interest" description="Disordered" evidence="1">
    <location>
        <begin position="63"/>
        <end position="123"/>
    </location>
</feature>
<comment type="caution">
    <text evidence="2">The sequence shown here is derived from an EMBL/GenBank/DDBJ whole genome shotgun (WGS) entry which is preliminary data.</text>
</comment>
<gene>
    <name evidence="2" type="ORF">THAOC_32794</name>
</gene>
<protein>
    <submittedName>
        <fullName evidence="2">Uncharacterized protein</fullName>
    </submittedName>
</protein>
<feature type="compositionally biased region" description="Basic and acidic residues" evidence="1">
    <location>
        <begin position="105"/>
        <end position="123"/>
    </location>
</feature>
<sequence length="219" mass="23131">MVDKSWIPGPRARDGGPHDDQWHGDGGCGWGTALQPSGNADSPPVRGGLAALMWRRIARTLADDAARGPRRQGGQGGRSAAARDLRACAASSLQSPGRGGGSRWDAGDAGRRPAGGKDQHFRGELELYAVGRNRRLVNQNATGGAPSAKGGAPRPTWPRRLHGREADDLARPVELLTEGRRATRSGTLQGSGDGQSWGRAWQCSNGAFRDSQLGFVALR</sequence>
<dbReference type="AlphaFoldDB" id="K0R574"/>
<feature type="compositionally biased region" description="Basic and acidic residues" evidence="1">
    <location>
        <begin position="11"/>
        <end position="23"/>
    </location>
</feature>
<organism evidence="2 3">
    <name type="scientific">Thalassiosira oceanica</name>
    <name type="common">Marine diatom</name>
    <dbReference type="NCBI Taxonomy" id="159749"/>
    <lineage>
        <taxon>Eukaryota</taxon>
        <taxon>Sar</taxon>
        <taxon>Stramenopiles</taxon>
        <taxon>Ochrophyta</taxon>
        <taxon>Bacillariophyta</taxon>
        <taxon>Coscinodiscophyceae</taxon>
        <taxon>Thalassiosirophycidae</taxon>
        <taxon>Thalassiosirales</taxon>
        <taxon>Thalassiosiraceae</taxon>
        <taxon>Thalassiosira</taxon>
    </lineage>
</organism>
<evidence type="ECO:0000256" key="1">
    <source>
        <dbReference type="SAM" id="MobiDB-lite"/>
    </source>
</evidence>